<keyword evidence="2" id="KW-0808">Transferase</keyword>
<protein>
    <submittedName>
        <fullName evidence="2">Beta-glucoside kinase</fullName>
        <ecNumber evidence="2">2.7.1.85</ecNumber>
    </submittedName>
</protein>
<name>A0AAE8J5R7_LATSK</name>
<dbReference type="PANTHER" id="PTHR18964">
    <property type="entry name" value="ROK (REPRESSOR, ORF, KINASE) FAMILY"/>
    <property type="match status" value="1"/>
</dbReference>
<dbReference type="RefSeq" id="WP_025016150.1">
    <property type="nucleotide sequence ID" value="NZ_BJLN01000016.1"/>
</dbReference>
<reference evidence="2 3" key="1">
    <citation type="submission" date="2018-02" db="EMBL/GenBank/DDBJ databases">
        <authorList>
            <person name="Rodrigo-Torres L."/>
            <person name="Arahal R. D."/>
            <person name="Lucena T."/>
        </authorList>
    </citation>
    <scope>NUCLEOTIDE SEQUENCE [LARGE SCALE GENOMIC DNA]</scope>
    <source>
        <strain evidence="2 3">CECT 9267</strain>
    </source>
</reference>
<organism evidence="2 3">
    <name type="scientific">Latilactobacillus sakei</name>
    <name type="common">Lactobacillus sakei</name>
    <dbReference type="NCBI Taxonomy" id="1599"/>
    <lineage>
        <taxon>Bacteria</taxon>
        <taxon>Bacillati</taxon>
        <taxon>Bacillota</taxon>
        <taxon>Bacilli</taxon>
        <taxon>Lactobacillales</taxon>
        <taxon>Lactobacillaceae</taxon>
        <taxon>Latilactobacillus</taxon>
    </lineage>
</organism>
<dbReference type="EMBL" id="OKRC01000006">
    <property type="protein sequence ID" value="SPE21447.1"/>
    <property type="molecule type" value="Genomic_DNA"/>
</dbReference>
<evidence type="ECO:0000256" key="1">
    <source>
        <dbReference type="ARBA" id="ARBA00006479"/>
    </source>
</evidence>
<dbReference type="PANTHER" id="PTHR18964:SF170">
    <property type="entry name" value="SUGAR KINASE"/>
    <property type="match status" value="1"/>
</dbReference>
<dbReference type="Gene3D" id="3.30.420.40">
    <property type="match status" value="2"/>
</dbReference>
<evidence type="ECO:0000313" key="2">
    <source>
        <dbReference type="EMBL" id="SPE21447.1"/>
    </source>
</evidence>
<dbReference type="InterPro" id="IPR043129">
    <property type="entry name" value="ATPase_NBD"/>
</dbReference>
<gene>
    <name evidence="2" type="primary">bglK_2</name>
    <name evidence="2" type="ORF">LAS9267_01331</name>
</gene>
<comment type="caution">
    <text evidence="2">The sequence shown here is derived from an EMBL/GenBank/DDBJ whole genome shotgun (WGS) entry which is preliminary data.</text>
</comment>
<comment type="similarity">
    <text evidence="1">Belongs to the ROK (NagC/XylR) family.</text>
</comment>
<keyword evidence="2" id="KW-0418">Kinase</keyword>
<dbReference type="SUPFAM" id="SSF53067">
    <property type="entry name" value="Actin-like ATPase domain"/>
    <property type="match status" value="1"/>
</dbReference>
<dbReference type="InterPro" id="IPR000600">
    <property type="entry name" value="ROK"/>
</dbReference>
<dbReference type="EC" id="2.7.1.85" evidence="2"/>
<evidence type="ECO:0000313" key="3">
    <source>
        <dbReference type="Proteomes" id="UP000239650"/>
    </source>
</evidence>
<dbReference type="Pfam" id="PF00480">
    <property type="entry name" value="ROK"/>
    <property type="match status" value="1"/>
</dbReference>
<sequence length="295" mass="31914">MANLALIDVGGTTIKFALWDGTAHKLTKQGMVATPKSLNAYYAALTKIVRTYQLSDQIVGVGMSTPGAVNKATGIIEGASALPYIHNFEIQGALEMRFGLPVIMENEINCAALAELGSGSAEGLQNVLYLAIDSDVGGAVIIDGHIQHGSHLFSGEFGAMLMVDGHPLSEVGTITYLTQQYNQQAHAELTGTEIFALARQGNSLAHQVTTAFYQHLAQAIYNLQYCFDPEAIILGGGLEKIDFLVPHIEIERRKLLTQVQLAPFETPLLASQYQDDANLMGALVDFQQCYPQKML</sequence>
<dbReference type="GO" id="GO:0047700">
    <property type="term" value="F:beta-glucoside kinase activity"/>
    <property type="evidence" value="ECO:0007669"/>
    <property type="project" value="UniProtKB-EC"/>
</dbReference>
<dbReference type="AlphaFoldDB" id="A0AAE8J5R7"/>
<dbReference type="Proteomes" id="UP000239650">
    <property type="component" value="Unassembled WGS sequence"/>
</dbReference>
<proteinExistence type="inferred from homology"/>
<dbReference type="CDD" id="cd24152">
    <property type="entry name" value="ASKHA_NBD_ROK-like"/>
    <property type="match status" value="1"/>
</dbReference>
<accession>A0AAE8J5R7</accession>